<dbReference type="EMBL" id="QPMM01000011">
    <property type="protein sequence ID" value="RFS20199.1"/>
    <property type="molecule type" value="Genomic_DNA"/>
</dbReference>
<reference evidence="1 2" key="1">
    <citation type="submission" date="2018-07" db="EMBL/GenBank/DDBJ databases">
        <title>Chitinophaga K2CV101002-2 sp. nov., isolated from a monsoon evergreen broad-leaved forest soil.</title>
        <authorList>
            <person name="Lv Y."/>
        </authorList>
    </citation>
    <scope>NUCLEOTIDE SEQUENCE [LARGE SCALE GENOMIC DNA]</scope>
    <source>
        <strain evidence="1 2">GDMCC 1.1288</strain>
    </source>
</reference>
<proteinExistence type="predicted"/>
<organism evidence="1 2">
    <name type="scientific">Chitinophaga silvatica</name>
    <dbReference type="NCBI Taxonomy" id="2282649"/>
    <lineage>
        <taxon>Bacteria</taxon>
        <taxon>Pseudomonadati</taxon>
        <taxon>Bacteroidota</taxon>
        <taxon>Chitinophagia</taxon>
        <taxon>Chitinophagales</taxon>
        <taxon>Chitinophagaceae</taxon>
        <taxon>Chitinophaga</taxon>
    </lineage>
</organism>
<keyword evidence="2" id="KW-1185">Reference proteome</keyword>
<evidence type="ECO:0000313" key="2">
    <source>
        <dbReference type="Proteomes" id="UP000260644"/>
    </source>
</evidence>
<name>A0A3E1Y634_9BACT</name>
<protein>
    <submittedName>
        <fullName evidence="1">Uncharacterized protein</fullName>
    </submittedName>
</protein>
<accession>A0A3E1Y634</accession>
<evidence type="ECO:0000313" key="1">
    <source>
        <dbReference type="EMBL" id="RFS20199.1"/>
    </source>
</evidence>
<sequence length="64" mass="7537">MTCKRQTCFVSGGWNSMQKVCLNYPGLIESCKKINKRKTYKIYLETNGKNKFCEEKSDQLNFME</sequence>
<comment type="caution">
    <text evidence="1">The sequence shown here is derived from an EMBL/GenBank/DDBJ whole genome shotgun (WGS) entry which is preliminary data.</text>
</comment>
<gene>
    <name evidence="1" type="ORF">DVR12_21015</name>
</gene>
<dbReference type="AlphaFoldDB" id="A0A3E1Y634"/>
<dbReference type="Proteomes" id="UP000260644">
    <property type="component" value="Unassembled WGS sequence"/>
</dbReference>